<keyword evidence="5" id="KW-1185">Reference proteome</keyword>
<protein>
    <submittedName>
        <fullName evidence="4">DnaB-like helicase N terminal domain-containing protein</fullName>
    </submittedName>
</protein>
<dbReference type="Pfam" id="PF00772">
    <property type="entry name" value="DnaB"/>
    <property type="match status" value="1"/>
</dbReference>
<dbReference type="InterPro" id="IPR016136">
    <property type="entry name" value="DNA_helicase_N/primase_C"/>
</dbReference>
<evidence type="ECO:0000313" key="4">
    <source>
        <dbReference type="EMBL" id="SFK92095.1"/>
    </source>
</evidence>
<dbReference type="InterPro" id="IPR007693">
    <property type="entry name" value="DNA_helicase_DnaB-like_N"/>
</dbReference>
<evidence type="ECO:0000256" key="1">
    <source>
        <dbReference type="ARBA" id="ARBA00022705"/>
    </source>
</evidence>
<keyword evidence="2" id="KW-0238">DNA-binding</keyword>
<dbReference type="SUPFAM" id="SSF48024">
    <property type="entry name" value="N-terminal domain of DnaB helicase"/>
    <property type="match status" value="1"/>
</dbReference>
<reference evidence="5" key="1">
    <citation type="submission" date="2016-10" db="EMBL/GenBank/DDBJ databases">
        <authorList>
            <person name="Varghese N."/>
            <person name="Submissions S."/>
        </authorList>
    </citation>
    <scope>NUCLEOTIDE SEQUENCE [LARGE SCALE GENOMIC DNA]</scope>
    <source>
        <strain evidence="5">CGMCC 4.2126</strain>
    </source>
</reference>
<dbReference type="Gene3D" id="3.40.50.300">
    <property type="entry name" value="P-loop containing nucleotide triphosphate hydrolases"/>
    <property type="match status" value="1"/>
</dbReference>
<dbReference type="Proteomes" id="UP000199111">
    <property type="component" value="Unassembled WGS sequence"/>
</dbReference>
<dbReference type="GO" id="GO:0003678">
    <property type="term" value="F:DNA helicase activity"/>
    <property type="evidence" value="ECO:0007669"/>
    <property type="project" value="InterPro"/>
</dbReference>
<dbReference type="GO" id="GO:0003677">
    <property type="term" value="F:DNA binding"/>
    <property type="evidence" value="ECO:0007669"/>
    <property type="project" value="UniProtKB-KW"/>
</dbReference>
<dbReference type="AlphaFoldDB" id="A0A1I4DFW3"/>
<dbReference type="SUPFAM" id="SSF52540">
    <property type="entry name" value="P-loop containing nucleoside triphosphate hydrolases"/>
    <property type="match status" value="1"/>
</dbReference>
<dbReference type="GeneID" id="96302926"/>
<keyword evidence="1" id="KW-0235">DNA replication</keyword>
<dbReference type="RefSeq" id="WP_093891460.1">
    <property type="nucleotide sequence ID" value="NZ_FOQY01000041.1"/>
</dbReference>
<dbReference type="EMBL" id="FOQY01000041">
    <property type="protein sequence ID" value="SFK92095.1"/>
    <property type="molecule type" value="Genomic_DNA"/>
</dbReference>
<dbReference type="GO" id="GO:0005524">
    <property type="term" value="F:ATP binding"/>
    <property type="evidence" value="ECO:0007669"/>
    <property type="project" value="InterPro"/>
</dbReference>
<sequence length="498" mass="56090">MGDRLTTETDAPLWDREAEQTVLGTCMTVPYIVGHIRAILPEPRAFRSPQHQIIYTAILDLVDHDGPTDTVAVKDHLQRAKTLGQAGGHEYLLAIDRSALIAGDPAYHARIVLRHWRNRESIYQAHRTIQELQTLDPDDGPDRLRALGERLLKTADDLAPERPADTEDRFPRINWEDAFATDFTEIDWLPGRFMERGQQAALVGDGKVGKSIFTLYWIWCAITGRSCLGDIRREPINVLYFDRENSLRDIVTRLTAFGATPDDLQVLHERFDYRLFPRFSGALNTSETAAGELLGIVAERPRDVVIFDTVSRYISGKENDSDTWLELYSRIHAPLKGDGIASVRLDHFGKDTEKGSRGSSAKTQDVDHVWELTAYDETRAYTETVETVTTRLKMLRTHTRTGLGDDAFHVTRRGEKERGGAWLPGRTRHELTDSTVADAHRMKIQTYVDDLVMRGVPNGLGRDGLKKWARDNRVTLPGKTEAVSEIVAALKAAQKVTS</sequence>
<dbReference type="Pfam" id="PF13481">
    <property type="entry name" value="AAA_25"/>
    <property type="match status" value="1"/>
</dbReference>
<gene>
    <name evidence="4" type="ORF">SAMN05216275_14137</name>
</gene>
<keyword evidence="4" id="KW-0067">ATP-binding</keyword>
<dbReference type="Gene3D" id="1.10.860.10">
    <property type="entry name" value="DNAb Helicase, Chain A"/>
    <property type="match status" value="1"/>
</dbReference>
<evidence type="ECO:0000259" key="3">
    <source>
        <dbReference type="Pfam" id="PF00772"/>
    </source>
</evidence>
<feature type="domain" description="DNA helicase DnaB-like N-terminal" evidence="3">
    <location>
        <begin position="15"/>
        <end position="112"/>
    </location>
</feature>
<organism evidence="4 5">
    <name type="scientific">Streptosporangium canum</name>
    <dbReference type="NCBI Taxonomy" id="324952"/>
    <lineage>
        <taxon>Bacteria</taxon>
        <taxon>Bacillati</taxon>
        <taxon>Actinomycetota</taxon>
        <taxon>Actinomycetes</taxon>
        <taxon>Streptosporangiales</taxon>
        <taxon>Streptosporangiaceae</taxon>
        <taxon>Streptosporangium</taxon>
    </lineage>
</organism>
<dbReference type="PANTHER" id="PTHR30153:SF2">
    <property type="entry name" value="REPLICATIVE DNA HELICASE"/>
    <property type="match status" value="1"/>
</dbReference>
<evidence type="ECO:0000256" key="2">
    <source>
        <dbReference type="ARBA" id="ARBA00023125"/>
    </source>
</evidence>
<keyword evidence="4" id="KW-0547">Nucleotide-binding</keyword>
<dbReference type="GO" id="GO:0005829">
    <property type="term" value="C:cytosol"/>
    <property type="evidence" value="ECO:0007669"/>
    <property type="project" value="TreeGrafter"/>
</dbReference>
<accession>A0A1I4DFW3</accession>
<proteinExistence type="predicted"/>
<name>A0A1I4DFW3_9ACTN</name>
<keyword evidence="4" id="KW-0347">Helicase</keyword>
<dbReference type="InterPro" id="IPR027417">
    <property type="entry name" value="P-loop_NTPase"/>
</dbReference>
<keyword evidence="4" id="KW-0378">Hydrolase</keyword>
<dbReference type="GO" id="GO:0006260">
    <property type="term" value="P:DNA replication"/>
    <property type="evidence" value="ECO:0007669"/>
    <property type="project" value="UniProtKB-KW"/>
</dbReference>
<evidence type="ECO:0000313" key="5">
    <source>
        <dbReference type="Proteomes" id="UP000199111"/>
    </source>
</evidence>
<dbReference type="InterPro" id="IPR036185">
    <property type="entry name" value="DNA_heli_DnaB-like_N_sf"/>
</dbReference>
<dbReference type="PANTHER" id="PTHR30153">
    <property type="entry name" value="REPLICATIVE DNA HELICASE DNAB"/>
    <property type="match status" value="1"/>
</dbReference>